<dbReference type="RefSeq" id="WP_098193479.1">
    <property type="nucleotide sequence ID" value="NZ_CP023777.1"/>
</dbReference>
<sequence length="277" mass="31664">MKYLVLMFLGLTVTGAPRVIDPAPMPPPAKQSTREDFCGIHNTSFKAGESITFKVYYKLAKVYVGAGQAVFNCKLEKYNNKDVYHVVGDGRTFRAYDWIFKVRDKYESYIDTATLKPLRFIRNVNEGGYKIYNNVSFDRETNKATSTTGIFDVPNCVQDVISSIYYARNIDFSKYNPGDRIPFSMFLDDEVYNIYIRYIGKEEVNTKFGKFRAIKFKPLLIKGTLFEGGEKMNVWVSDDANKIPLRIESPISVGSVVVDMVEYSNLRHPFSSLLKAK</sequence>
<dbReference type="AlphaFoldDB" id="A0A291QT23"/>
<keyword evidence="2" id="KW-1185">Reference proteome</keyword>
<accession>A0A291QT23</accession>
<dbReference type="InterPro" id="IPR021457">
    <property type="entry name" value="DUF3108"/>
</dbReference>
<evidence type="ECO:0000313" key="2">
    <source>
        <dbReference type="Proteomes" id="UP000220133"/>
    </source>
</evidence>
<reference evidence="1 2" key="1">
    <citation type="submission" date="2017-10" db="EMBL/GenBank/DDBJ databases">
        <title>Paenichitinophaga pekingensis gen. nov., sp. nov., isolated from activated sludge.</title>
        <authorList>
            <person name="Jin D."/>
            <person name="Kong X."/>
            <person name="Deng Y."/>
            <person name="Bai Z."/>
        </authorList>
    </citation>
    <scope>NUCLEOTIDE SEQUENCE [LARGE SCALE GENOMIC DNA]</scope>
    <source>
        <strain evidence="1 2">13</strain>
    </source>
</reference>
<dbReference type="OrthoDB" id="9808473at2"/>
<gene>
    <name evidence="1" type="ORF">COR50_07790</name>
</gene>
<evidence type="ECO:0008006" key="3">
    <source>
        <dbReference type="Google" id="ProtNLM"/>
    </source>
</evidence>
<dbReference type="KEGG" id="cbae:COR50_07790"/>
<dbReference type="Pfam" id="PF11306">
    <property type="entry name" value="DUF3108"/>
    <property type="match status" value="1"/>
</dbReference>
<dbReference type="EMBL" id="CP023777">
    <property type="protein sequence ID" value="ATL47095.1"/>
    <property type="molecule type" value="Genomic_DNA"/>
</dbReference>
<proteinExistence type="predicted"/>
<evidence type="ECO:0000313" key="1">
    <source>
        <dbReference type="EMBL" id="ATL47095.1"/>
    </source>
</evidence>
<protein>
    <recommendedName>
        <fullName evidence="3">DUF3108 domain-containing protein</fullName>
    </recommendedName>
</protein>
<name>A0A291QT23_9BACT</name>
<organism evidence="1 2">
    <name type="scientific">Chitinophaga caeni</name>
    <dbReference type="NCBI Taxonomy" id="2029983"/>
    <lineage>
        <taxon>Bacteria</taxon>
        <taxon>Pseudomonadati</taxon>
        <taxon>Bacteroidota</taxon>
        <taxon>Chitinophagia</taxon>
        <taxon>Chitinophagales</taxon>
        <taxon>Chitinophagaceae</taxon>
        <taxon>Chitinophaga</taxon>
    </lineage>
</organism>
<dbReference type="Proteomes" id="UP000220133">
    <property type="component" value="Chromosome"/>
</dbReference>